<dbReference type="Gene3D" id="3.40.1350.10">
    <property type="match status" value="1"/>
</dbReference>
<dbReference type="Proteomes" id="UP000186391">
    <property type="component" value="Unassembled WGS sequence"/>
</dbReference>
<dbReference type="Pfam" id="PF08814">
    <property type="entry name" value="XisH"/>
    <property type="match status" value="1"/>
</dbReference>
<dbReference type="AlphaFoldDB" id="A0A1U7GU98"/>
<dbReference type="RefSeq" id="WP_073556830.1">
    <property type="nucleotide sequence ID" value="NZ_MRCA01000017.1"/>
</dbReference>
<gene>
    <name evidence="1" type="ORF">NIES592_21385</name>
</gene>
<protein>
    <submittedName>
        <fullName evidence="1">Fatty-acid synthase</fullName>
    </submittedName>
</protein>
<dbReference type="EMBL" id="MRCA01000017">
    <property type="protein sequence ID" value="OKH11595.1"/>
    <property type="molecule type" value="Genomic_DNA"/>
</dbReference>
<name>A0A1U7GU98_9CYAN</name>
<dbReference type="OrthoDB" id="456752at2"/>
<proteinExistence type="predicted"/>
<evidence type="ECO:0000313" key="2">
    <source>
        <dbReference type="Proteomes" id="UP000186391"/>
    </source>
</evidence>
<reference evidence="1 2" key="1">
    <citation type="submission" date="2016-11" db="EMBL/GenBank/DDBJ databases">
        <title>Draft Genome Sequences of Nine Cyanobacterial Strains from Diverse Habitats.</title>
        <authorList>
            <person name="Zhu T."/>
            <person name="Hou S."/>
            <person name="Lu X."/>
            <person name="Hess W.R."/>
        </authorList>
    </citation>
    <scope>NUCLEOTIDE SEQUENCE [LARGE SCALE GENOMIC DNA]</scope>
    <source>
        <strain evidence="1 2">NIES-592</strain>
    </source>
</reference>
<accession>A0A1U7GU98</accession>
<evidence type="ECO:0000313" key="1">
    <source>
        <dbReference type="EMBL" id="OKH11595.1"/>
    </source>
</evidence>
<dbReference type="InterPro" id="IPR014919">
    <property type="entry name" value="XisH"/>
</dbReference>
<keyword evidence="2" id="KW-1185">Reference proteome</keyword>
<dbReference type="SUPFAM" id="SSF52980">
    <property type="entry name" value="Restriction endonuclease-like"/>
    <property type="match status" value="1"/>
</dbReference>
<dbReference type="CDD" id="cd22366">
    <property type="entry name" value="XisH-like"/>
    <property type="match status" value="1"/>
</dbReference>
<dbReference type="InterPro" id="IPR011335">
    <property type="entry name" value="Restrct_endonuc-II-like"/>
</dbReference>
<dbReference type="InterPro" id="IPR011856">
    <property type="entry name" value="tRNA_endonuc-like_dom_sf"/>
</dbReference>
<comment type="caution">
    <text evidence="1">The sequence shown here is derived from an EMBL/GenBank/DDBJ whole genome shotgun (WGS) entry which is preliminary data.</text>
</comment>
<sequence length="138" mass="15768">MPVRDIYHDAVKNALIQEGWIITDDPLHLKWGQKDMYVDLGAKQLLAAEQGTKKIAVEIKSFVSPSEMADLKDAIGGFIMYRAVIQRLEPERKLYLAVRDSVFTALFEEPIGTLLIETENLNLLVFNPETERIIQWIP</sequence>
<dbReference type="GO" id="GO:0003676">
    <property type="term" value="F:nucleic acid binding"/>
    <property type="evidence" value="ECO:0007669"/>
    <property type="project" value="InterPro"/>
</dbReference>
<organism evidence="1 2">
    <name type="scientific">Fischerella major NIES-592</name>
    <dbReference type="NCBI Taxonomy" id="210994"/>
    <lineage>
        <taxon>Bacteria</taxon>
        <taxon>Bacillati</taxon>
        <taxon>Cyanobacteriota</taxon>
        <taxon>Cyanophyceae</taxon>
        <taxon>Nostocales</taxon>
        <taxon>Hapalosiphonaceae</taxon>
        <taxon>Fischerella</taxon>
    </lineage>
</organism>